<feature type="transmembrane region" description="Helical" evidence="2">
    <location>
        <begin position="304"/>
        <end position="327"/>
    </location>
</feature>
<evidence type="ECO:0000259" key="3">
    <source>
        <dbReference type="Pfam" id="PF01757"/>
    </source>
</evidence>
<dbReference type="OrthoDB" id="6623990at2"/>
<evidence type="ECO:0000256" key="2">
    <source>
        <dbReference type="SAM" id="Phobius"/>
    </source>
</evidence>
<dbReference type="PANTHER" id="PTHR37312">
    <property type="entry name" value="MEMBRANE-BOUND ACYLTRANSFERASE YKRP-RELATED"/>
    <property type="match status" value="1"/>
</dbReference>
<sequence length="386" mass="41371">MLTDSRAARPAPAAAAGPATARDPFFDRARLLATVLVVCGHFWEPLARMPGHRMLHAAYLLVYAFHMPVFVFLSGWFSRSFAARPEQLDRLLGGVLAPYLLWTTLLGWYSARLAGAPFAPDLITPVWVTWFLLSLFLWRLSAPLWHRLRAPLATAVAVSLLAGALPLTPQLSIGRTLQLLPFFVAGLVLDRRRVLALRGHRWLRAAAAPVFGAAALLAYWLVPRLDAAWFYRSAGAAGLHAGLPRWLVLSAAVNLAGAVLGACFLALVPVRARWYDGLGATGTAAFLLHPFAQLALVRAGGYRTAFLGSAAGQAVLTAAACALALLLSTRPVARLLRPLLAPRLRLLLRARQPSPAPAPAPTMIPGNCRPPGPDDDGRSGGRNTGG</sequence>
<feature type="transmembrane region" description="Helical" evidence="2">
    <location>
        <begin position="274"/>
        <end position="292"/>
    </location>
</feature>
<proteinExistence type="predicted"/>
<dbReference type="GO" id="GO:0016747">
    <property type="term" value="F:acyltransferase activity, transferring groups other than amino-acyl groups"/>
    <property type="evidence" value="ECO:0007669"/>
    <property type="project" value="InterPro"/>
</dbReference>
<feature type="transmembrane region" description="Helical" evidence="2">
    <location>
        <begin position="122"/>
        <end position="138"/>
    </location>
</feature>
<dbReference type="EMBL" id="RJVJ01000001">
    <property type="protein sequence ID" value="ROR42483.1"/>
    <property type="molecule type" value="Genomic_DNA"/>
</dbReference>
<dbReference type="InterPro" id="IPR052734">
    <property type="entry name" value="Nod_factor_acetyltransferase"/>
</dbReference>
<reference evidence="4 5" key="1">
    <citation type="submission" date="2018-11" db="EMBL/GenBank/DDBJ databases">
        <title>Sequencing the genomes of 1000 actinobacteria strains.</title>
        <authorList>
            <person name="Klenk H.-P."/>
        </authorList>
    </citation>
    <scope>NUCLEOTIDE SEQUENCE [LARGE SCALE GENOMIC DNA]</scope>
    <source>
        <strain evidence="4 5">DSM 44780</strain>
    </source>
</reference>
<dbReference type="InterPro" id="IPR002656">
    <property type="entry name" value="Acyl_transf_3_dom"/>
</dbReference>
<protein>
    <submittedName>
        <fullName evidence="4">Fucose 4-O-acetylase-like acetyltransferase</fullName>
    </submittedName>
</protein>
<gene>
    <name evidence="4" type="ORF">EDD39_0603</name>
</gene>
<feature type="transmembrane region" description="Helical" evidence="2">
    <location>
        <begin position="202"/>
        <end position="222"/>
    </location>
</feature>
<keyword evidence="2" id="KW-1133">Transmembrane helix</keyword>
<keyword evidence="2" id="KW-0812">Transmembrane</keyword>
<dbReference type="Proteomes" id="UP000267408">
    <property type="component" value="Unassembled WGS sequence"/>
</dbReference>
<accession>A0A8G1XB10</accession>
<feature type="transmembrane region" description="Helical" evidence="2">
    <location>
        <begin position="246"/>
        <end position="267"/>
    </location>
</feature>
<feature type="transmembrane region" description="Helical" evidence="2">
    <location>
        <begin position="57"/>
        <end position="78"/>
    </location>
</feature>
<keyword evidence="2" id="KW-0472">Membrane</keyword>
<evidence type="ECO:0000313" key="5">
    <source>
        <dbReference type="Proteomes" id="UP000267408"/>
    </source>
</evidence>
<keyword evidence="4" id="KW-0808">Transferase</keyword>
<dbReference type="PANTHER" id="PTHR37312:SF1">
    <property type="entry name" value="MEMBRANE-BOUND ACYLTRANSFERASE YKRP-RELATED"/>
    <property type="match status" value="1"/>
</dbReference>
<feature type="domain" description="Acyltransferase 3" evidence="3">
    <location>
        <begin position="25"/>
        <end position="327"/>
    </location>
</feature>
<comment type="caution">
    <text evidence="4">The sequence shown here is derived from an EMBL/GenBank/DDBJ whole genome shotgun (WGS) entry which is preliminary data.</text>
</comment>
<dbReference type="AlphaFoldDB" id="A0A8G1XB10"/>
<dbReference type="RefSeq" id="WP_123553244.1">
    <property type="nucleotide sequence ID" value="NZ_RJVJ01000001.1"/>
</dbReference>
<name>A0A8G1XB10_9ACTN</name>
<feature type="transmembrane region" description="Helical" evidence="2">
    <location>
        <begin position="90"/>
        <end position="110"/>
    </location>
</feature>
<dbReference type="Pfam" id="PF01757">
    <property type="entry name" value="Acyl_transf_3"/>
    <property type="match status" value="1"/>
</dbReference>
<evidence type="ECO:0000256" key="1">
    <source>
        <dbReference type="SAM" id="MobiDB-lite"/>
    </source>
</evidence>
<evidence type="ECO:0000313" key="4">
    <source>
        <dbReference type="EMBL" id="ROR42483.1"/>
    </source>
</evidence>
<organism evidence="4 5">
    <name type="scientific">Kitasatospora cineracea</name>
    <dbReference type="NCBI Taxonomy" id="88074"/>
    <lineage>
        <taxon>Bacteria</taxon>
        <taxon>Bacillati</taxon>
        <taxon>Actinomycetota</taxon>
        <taxon>Actinomycetes</taxon>
        <taxon>Kitasatosporales</taxon>
        <taxon>Streptomycetaceae</taxon>
        <taxon>Kitasatospora</taxon>
    </lineage>
</organism>
<feature type="region of interest" description="Disordered" evidence="1">
    <location>
        <begin position="352"/>
        <end position="386"/>
    </location>
</feature>